<feature type="region of interest" description="Disordered" evidence="1">
    <location>
        <begin position="311"/>
        <end position="335"/>
    </location>
</feature>
<evidence type="ECO:0000313" key="3">
    <source>
        <dbReference type="Proteomes" id="UP000249458"/>
    </source>
</evidence>
<dbReference type="InterPro" id="IPR052184">
    <property type="entry name" value="SDR_enzymes"/>
</dbReference>
<accession>A0A364LJU9</accession>
<dbReference type="InterPro" id="IPR002347">
    <property type="entry name" value="SDR_fam"/>
</dbReference>
<evidence type="ECO:0008006" key="4">
    <source>
        <dbReference type="Google" id="ProtNLM"/>
    </source>
</evidence>
<dbReference type="AlphaFoldDB" id="A0A364LJU9"/>
<organism evidence="2 3">
    <name type="scientific">Legionella quinlivanii</name>
    <dbReference type="NCBI Taxonomy" id="45073"/>
    <lineage>
        <taxon>Bacteria</taxon>
        <taxon>Pseudomonadati</taxon>
        <taxon>Pseudomonadota</taxon>
        <taxon>Gammaproteobacteria</taxon>
        <taxon>Legionellales</taxon>
        <taxon>Legionellaceae</taxon>
        <taxon>Legionella</taxon>
    </lineage>
</organism>
<evidence type="ECO:0000256" key="1">
    <source>
        <dbReference type="SAM" id="MobiDB-lite"/>
    </source>
</evidence>
<dbReference type="Gene3D" id="3.40.50.720">
    <property type="entry name" value="NAD(P)-binding Rossmann-like Domain"/>
    <property type="match status" value="1"/>
</dbReference>
<dbReference type="SUPFAM" id="SSF51735">
    <property type="entry name" value="NAD(P)-binding Rossmann-fold domains"/>
    <property type="match status" value="1"/>
</dbReference>
<dbReference type="PRINTS" id="PR00081">
    <property type="entry name" value="GDHRDH"/>
</dbReference>
<dbReference type="RefSeq" id="WP_112219508.1">
    <property type="nucleotide sequence ID" value="NZ_MVJN01000005.1"/>
</dbReference>
<dbReference type="Pfam" id="PF00106">
    <property type="entry name" value="adh_short"/>
    <property type="match status" value="1"/>
</dbReference>
<name>A0A364LJU9_9GAMM</name>
<dbReference type="InterPro" id="IPR036291">
    <property type="entry name" value="NAD(P)-bd_dom_sf"/>
</dbReference>
<dbReference type="GO" id="GO:0016616">
    <property type="term" value="F:oxidoreductase activity, acting on the CH-OH group of donors, NAD or NADP as acceptor"/>
    <property type="evidence" value="ECO:0007669"/>
    <property type="project" value="TreeGrafter"/>
</dbReference>
<dbReference type="PANTHER" id="PTHR45458">
    <property type="entry name" value="SHORT-CHAIN DEHYDROGENASE/REDUCTASE SDR"/>
    <property type="match status" value="1"/>
</dbReference>
<reference evidence="2 3" key="1">
    <citation type="submission" date="2017-02" db="EMBL/GenBank/DDBJ databases">
        <title>Legionella quilivanii strain from human: case report and whole genome sequencing analysis.</title>
        <authorList>
            <person name="Lalancette C."/>
            <person name="Leduc J.-M."/>
            <person name="Levesque S."/>
            <person name="Fournier E."/>
            <person name="Saoud J."/>
            <person name="Faucher S.P."/>
            <person name="Bernard K."/>
            <person name="Martineau C."/>
            <person name="Longtin J."/>
        </authorList>
    </citation>
    <scope>NUCLEOTIDE SEQUENCE [LARGE SCALE GENOMIC DNA]</scope>
    <source>
        <strain evidence="2 3">ID143958</strain>
    </source>
</reference>
<dbReference type="EMBL" id="MVJN01000005">
    <property type="protein sequence ID" value="RAP36784.1"/>
    <property type="molecule type" value="Genomic_DNA"/>
</dbReference>
<sequence length="335" mass="36261">MKNKPETVVVVGATRGIGLGFVEKYLALDCKVIATHRATSNLLNLRKQQERYGEKLILLPLDLADTTQIDAFTKKVHESEEKIDLLILNAGTTGNNDVLKLEPKPLDPATFWPELELSRKVHEDGPLRLILGLEDKLQNENACIVYLTTPHGLGSKTVGIDAHAMSKAGGQSMIYSRCKAMVKKWADACKEPEQLAQAPGAFAIYPGWVKTDMGGSNARLTVADSVDSMVKVIDTVISTKKFAAVYSYNGSAMNPNAYAPSEELIKVIASAEKAALKIETPDESAKEISSQNQQMSNAILPTLSIFAQKEADARTSPHVDNPVPNANYVPSGLSG</sequence>
<comment type="caution">
    <text evidence="2">The sequence shown here is derived from an EMBL/GenBank/DDBJ whole genome shotgun (WGS) entry which is preliminary data.</text>
</comment>
<proteinExistence type="predicted"/>
<dbReference type="Proteomes" id="UP000249458">
    <property type="component" value="Unassembled WGS sequence"/>
</dbReference>
<evidence type="ECO:0000313" key="2">
    <source>
        <dbReference type="EMBL" id="RAP36784.1"/>
    </source>
</evidence>
<protein>
    <recommendedName>
        <fullName evidence="4">Short-chain dehydrogenase</fullName>
    </recommendedName>
</protein>
<gene>
    <name evidence="2" type="ORF">B1207_08275</name>
</gene>
<dbReference type="PANTHER" id="PTHR45458:SF1">
    <property type="entry name" value="SHORT CHAIN DEHYDROGENASE"/>
    <property type="match status" value="1"/>
</dbReference>